<evidence type="ECO:0008006" key="6">
    <source>
        <dbReference type="Google" id="ProtNLM"/>
    </source>
</evidence>
<accession>A0A166MY05</accession>
<name>A0A166MY05_9AGAM</name>
<organism evidence="4 5">
    <name type="scientific">Athelia psychrophila</name>
    <dbReference type="NCBI Taxonomy" id="1759441"/>
    <lineage>
        <taxon>Eukaryota</taxon>
        <taxon>Fungi</taxon>
        <taxon>Dikarya</taxon>
        <taxon>Basidiomycota</taxon>
        <taxon>Agaricomycotina</taxon>
        <taxon>Agaricomycetes</taxon>
        <taxon>Agaricomycetidae</taxon>
        <taxon>Atheliales</taxon>
        <taxon>Atheliaceae</taxon>
        <taxon>Athelia</taxon>
    </lineage>
</organism>
<dbReference type="InterPro" id="IPR002132">
    <property type="entry name" value="Ribosomal_uL5"/>
</dbReference>
<reference evidence="4 5" key="1">
    <citation type="journal article" date="2016" name="Mol. Biol. Evol.">
        <title>Comparative Genomics of Early-Diverging Mushroom-Forming Fungi Provides Insights into the Origins of Lignocellulose Decay Capabilities.</title>
        <authorList>
            <person name="Nagy L.G."/>
            <person name="Riley R."/>
            <person name="Tritt A."/>
            <person name="Adam C."/>
            <person name="Daum C."/>
            <person name="Floudas D."/>
            <person name="Sun H."/>
            <person name="Yadav J.S."/>
            <person name="Pangilinan J."/>
            <person name="Larsson K.H."/>
            <person name="Matsuura K."/>
            <person name="Barry K."/>
            <person name="Labutti K."/>
            <person name="Kuo R."/>
            <person name="Ohm R.A."/>
            <person name="Bhattacharya S.S."/>
            <person name="Shirouzu T."/>
            <person name="Yoshinaga Y."/>
            <person name="Martin F.M."/>
            <person name="Grigoriev I.V."/>
            <person name="Hibbett D.S."/>
        </authorList>
    </citation>
    <scope>NUCLEOTIDE SEQUENCE [LARGE SCALE GENOMIC DNA]</scope>
    <source>
        <strain evidence="4 5">CBS 109695</strain>
    </source>
</reference>
<evidence type="ECO:0000256" key="3">
    <source>
        <dbReference type="ARBA" id="ARBA00023274"/>
    </source>
</evidence>
<dbReference type="GO" id="GO:1990904">
    <property type="term" value="C:ribonucleoprotein complex"/>
    <property type="evidence" value="ECO:0007669"/>
    <property type="project" value="UniProtKB-KW"/>
</dbReference>
<dbReference type="Gene3D" id="3.30.1440.10">
    <property type="match status" value="1"/>
</dbReference>
<dbReference type="OrthoDB" id="196847at2759"/>
<dbReference type="SUPFAM" id="SSF56059">
    <property type="entry name" value="Glutathione synthetase ATP-binding domain-like"/>
    <property type="match status" value="1"/>
</dbReference>
<gene>
    <name evidence="4" type="ORF">FIBSPDRAFT_888885</name>
</gene>
<evidence type="ECO:0000313" key="4">
    <source>
        <dbReference type="EMBL" id="KZP24444.1"/>
    </source>
</evidence>
<dbReference type="AlphaFoldDB" id="A0A166MY05"/>
<dbReference type="PANTHER" id="PTHR11994">
    <property type="entry name" value="60S RIBOSOMAL PROTEIN L11-RELATED"/>
    <property type="match status" value="1"/>
</dbReference>
<keyword evidence="5" id="KW-1185">Reference proteome</keyword>
<dbReference type="GO" id="GO:0006412">
    <property type="term" value="P:translation"/>
    <property type="evidence" value="ECO:0007669"/>
    <property type="project" value="InterPro"/>
</dbReference>
<dbReference type="GO" id="GO:0005840">
    <property type="term" value="C:ribosome"/>
    <property type="evidence" value="ECO:0007669"/>
    <property type="project" value="UniProtKB-KW"/>
</dbReference>
<keyword evidence="2" id="KW-0689">Ribosomal protein</keyword>
<dbReference type="Proteomes" id="UP000076532">
    <property type="component" value="Unassembled WGS sequence"/>
</dbReference>
<comment type="similarity">
    <text evidence="1">Belongs to the universal ribosomal protein uL5 family.</text>
</comment>
<sequence>MVGGFEQERSRCFNFVGSVLQKYLRSSSSRWEKVSALRQVVLLRQRLRCFNVRLGVHLRRRADISLSPHMCPVFFESAIYAQRTLDANRPILDLKVALKLLAPITQVLRPVAIRIIRTAQELAWSTVAIYPAQDTSNAVFADGAVKLDDIPWSKRLERNADIGRAYGFFSEGFAVAYLLSSLTPGRLNVTPIGRAPDTLRIAGDTMVSRDLANALESGRRGGHGIHVVSAEEGVEEAFKRMSRLRSWAMPRETWRLCELQCSEQWLFQRVVKLSPTHLRDEDGTGTFEYLANSQTAQWVFEINPRIQVEHTATDGGTHESRSRARPASLLICHPRVPRPHPSLRWRSVQLRITADNPAKDFRLSVGAIPAQLHRVAQGARGARRYVAFRGIWGEPTQRAGRALVKTRMGIDSDDGGVKTNAGVGRRDVEQVPSVSGSGSRAMQMQPSAIFHVVLSPPGSKVPSDARKDALALASIAHNTVPTYLLGMPKASSRLPPSHIGDVIRGIHIAQPSHSSHQVLSSRTTRPFTSKARYTGRSFSIRRSEKIAVHVAICGPKAEKILGCELKTKEYDMRRNFLETGNFGFCVQEYINFDPGIGILGMDFNMIMGRLGNEWRGGSKRRRTLGSGTEWRRTTRAEMIMSRRRIPFL</sequence>
<dbReference type="GO" id="GO:0003735">
    <property type="term" value="F:structural constituent of ribosome"/>
    <property type="evidence" value="ECO:0007669"/>
    <property type="project" value="InterPro"/>
</dbReference>
<protein>
    <recommendedName>
        <fullName evidence="6">Carbamoyl-phosphate synthetase large subunit-like ATP-binding domain-containing protein</fullName>
    </recommendedName>
</protein>
<proteinExistence type="inferred from homology"/>
<evidence type="ECO:0000256" key="2">
    <source>
        <dbReference type="ARBA" id="ARBA00022980"/>
    </source>
</evidence>
<evidence type="ECO:0000256" key="1">
    <source>
        <dbReference type="ARBA" id="ARBA00008553"/>
    </source>
</evidence>
<dbReference type="SUPFAM" id="SSF55282">
    <property type="entry name" value="RL5-like"/>
    <property type="match status" value="1"/>
</dbReference>
<evidence type="ECO:0000313" key="5">
    <source>
        <dbReference type="Proteomes" id="UP000076532"/>
    </source>
</evidence>
<dbReference type="STRING" id="436010.A0A166MY05"/>
<keyword evidence="3" id="KW-0687">Ribonucleoprotein</keyword>
<dbReference type="Gene3D" id="3.30.470.20">
    <property type="entry name" value="ATP-grasp fold, B domain"/>
    <property type="match status" value="2"/>
</dbReference>
<dbReference type="InterPro" id="IPR022803">
    <property type="entry name" value="Ribosomal_uL5_dom_sf"/>
</dbReference>
<dbReference type="EMBL" id="KV417526">
    <property type="protein sequence ID" value="KZP24444.1"/>
    <property type="molecule type" value="Genomic_DNA"/>
</dbReference>